<dbReference type="AlphaFoldDB" id="A0A1U9ZXR5"/>
<gene>
    <name evidence="1" type="ORF">BKM31_15895</name>
</gene>
<evidence type="ECO:0000313" key="1">
    <source>
        <dbReference type="EMBL" id="AQZ62742.1"/>
    </source>
</evidence>
<evidence type="ECO:0000313" key="2">
    <source>
        <dbReference type="Proteomes" id="UP000190797"/>
    </source>
</evidence>
<reference evidence="2" key="1">
    <citation type="journal article" date="2017" name="Med. Chem. Commun.">
        <title>Nonomuraea sp. ATCC 55076 harbours the largest actinomycete chromosome to date and the kistamicin biosynthetic gene cluster.</title>
        <authorList>
            <person name="Nazari B."/>
            <person name="Forneris C.C."/>
            <person name="Gibson M.I."/>
            <person name="Moon K."/>
            <person name="Schramma K.R."/>
            <person name="Seyedsayamdost M.R."/>
        </authorList>
    </citation>
    <scope>NUCLEOTIDE SEQUENCE [LARGE SCALE GENOMIC DNA]</scope>
    <source>
        <strain evidence="2">ATCC 55076</strain>
    </source>
</reference>
<sequence length="160" mass="17970">MVQHWSISQVREVVNEHEDAWLIHYDPIDGDLRDAFVAYVPKEALEWRAAEFGLTTVDEALEVQLYLPLLAPGQAAGTLDMLNPSAMPVEQAHAHVTELLATCKKQHGVIQQPASNVRTGRADPLTVIRERTRIDVVRTTAMRLEIDRALLAREGQQEDN</sequence>
<dbReference type="RefSeq" id="WP_080038922.1">
    <property type="nucleotide sequence ID" value="NZ_CP017717.1"/>
</dbReference>
<dbReference type="Proteomes" id="UP000190797">
    <property type="component" value="Chromosome"/>
</dbReference>
<protein>
    <submittedName>
        <fullName evidence="1">Uncharacterized protein</fullName>
    </submittedName>
</protein>
<dbReference type="KEGG" id="noa:BKM31_15895"/>
<organism evidence="1 2">
    <name type="scientific">[Actinomadura] parvosata subsp. kistnae</name>
    <dbReference type="NCBI Taxonomy" id="1909395"/>
    <lineage>
        <taxon>Bacteria</taxon>
        <taxon>Bacillati</taxon>
        <taxon>Actinomycetota</taxon>
        <taxon>Actinomycetes</taxon>
        <taxon>Streptosporangiales</taxon>
        <taxon>Streptosporangiaceae</taxon>
        <taxon>Nonomuraea</taxon>
    </lineage>
</organism>
<keyword evidence="2" id="KW-1185">Reference proteome</keyword>
<proteinExistence type="predicted"/>
<name>A0A1U9ZXR5_9ACTN</name>
<dbReference type="OrthoDB" id="3629588at2"/>
<accession>A0A1U9ZXR5</accession>
<dbReference type="EMBL" id="CP017717">
    <property type="protein sequence ID" value="AQZ62742.1"/>
    <property type="molecule type" value="Genomic_DNA"/>
</dbReference>